<evidence type="ECO:0000313" key="2">
    <source>
        <dbReference type="EMBL" id="GIY76128.1"/>
    </source>
</evidence>
<gene>
    <name evidence="2" type="ORF">CEXT_51281</name>
</gene>
<accession>A0AAV4W3A0</accession>
<dbReference type="AlphaFoldDB" id="A0AAV4W3A0"/>
<name>A0AAV4W3A0_CAEEX</name>
<protein>
    <submittedName>
        <fullName evidence="2">Uncharacterized protein</fullName>
    </submittedName>
</protein>
<sequence>MGRNGESLLFHAMFEENFEATRMVSGWLICDLACSINHLTLMRKLRKTMAKMNEITEVTRFGSHFCRNCFVSVRAGVNFRGLPLGKKKTGD</sequence>
<dbReference type="EMBL" id="BPLR01015439">
    <property type="protein sequence ID" value="GIY76128.1"/>
    <property type="molecule type" value="Genomic_DNA"/>
</dbReference>
<reference evidence="2 3" key="1">
    <citation type="submission" date="2021-06" db="EMBL/GenBank/DDBJ databases">
        <title>Caerostris extrusa draft genome.</title>
        <authorList>
            <person name="Kono N."/>
            <person name="Arakawa K."/>
        </authorList>
    </citation>
    <scope>NUCLEOTIDE SEQUENCE [LARGE SCALE GENOMIC DNA]</scope>
</reference>
<organism evidence="2 3">
    <name type="scientific">Caerostris extrusa</name>
    <name type="common">Bark spider</name>
    <name type="synonym">Caerostris bankana</name>
    <dbReference type="NCBI Taxonomy" id="172846"/>
    <lineage>
        <taxon>Eukaryota</taxon>
        <taxon>Metazoa</taxon>
        <taxon>Ecdysozoa</taxon>
        <taxon>Arthropoda</taxon>
        <taxon>Chelicerata</taxon>
        <taxon>Arachnida</taxon>
        <taxon>Araneae</taxon>
        <taxon>Araneomorphae</taxon>
        <taxon>Entelegynae</taxon>
        <taxon>Araneoidea</taxon>
        <taxon>Araneidae</taxon>
        <taxon>Caerostris</taxon>
    </lineage>
</organism>
<evidence type="ECO:0000256" key="1">
    <source>
        <dbReference type="SAM" id="Phobius"/>
    </source>
</evidence>
<keyword evidence="1" id="KW-0812">Transmembrane</keyword>
<comment type="caution">
    <text evidence="2">The sequence shown here is derived from an EMBL/GenBank/DDBJ whole genome shotgun (WGS) entry which is preliminary data.</text>
</comment>
<keyword evidence="3" id="KW-1185">Reference proteome</keyword>
<feature type="transmembrane region" description="Helical" evidence="1">
    <location>
        <begin position="20"/>
        <end position="42"/>
    </location>
</feature>
<keyword evidence="1" id="KW-0472">Membrane</keyword>
<evidence type="ECO:0000313" key="3">
    <source>
        <dbReference type="Proteomes" id="UP001054945"/>
    </source>
</evidence>
<dbReference type="Proteomes" id="UP001054945">
    <property type="component" value="Unassembled WGS sequence"/>
</dbReference>
<keyword evidence="1" id="KW-1133">Transmembrane helix</keyword>
<proteinExistence type="predicted"/>